<evidence type="ECO:0000313" key="4">
    <source>
        <dbReference type="Proteomes" id="UP000323632"/>
    </source>
</evidence>
<keyword evidence="4" id="KW-1185">Reference proteome</keyword>
<organism evidence="3 4">
    <name type="scientific">Taibaiella lutea</name>
    <dbReference type="NCBI Taxonomy" id="2608001"/>
    <lineage>
        <taxon>Bacteria</taxon>
        <taxon>Pseudomonadati</taxon>
        <taxon>Bacteroidota</taxon>
        <taxon>Chitinophagia</taxon>
        <taxon>Chitinophagales</taxon>
        <taxon>Chitinophagaceae</taxon>
        <taxon>Taibaiella</taxon>
    </lineage>
</organism>
<dbReference type="InterPro" id="IPR028098">
    <property type="entry name" value="Glyco_trans_4-like_N"/>
</dbReference>
<dbReference type="CDD" id="cd03801">
    <property type="entry name" value="GT4_PimA-like"/>
    <property type="match status" value="1"/>
</dbReference>
<dbReference type="Pfam" id="PF13439">
    <property type="entry name" value="Glyco_transf_4"/>
    <property type="match status" value="1"/>
</dbReference>
<dbReference type="PANTHER" id="PTHR46401:SF2">
    <property type="entry name" value="GLYCOSYLTRANSFERASE WBBK-RELATED"/>
    <property type="match status" value="1"/>
</dbReference>
<proteinExistence type="predicted"/>
<protein>
    <submittedName>
        <fullName evidence="3">Glycosyltransferase</fullName>
    </submittedName>
</protein>
<dbReference type="GO" id="GO:0009103">
    <property type="term" value="P:lipopolysaccharide biosynthetic process"/>
    <property type="evidence" value="ECO:0007669"/>
    <property type="project" value="TreeGrafter"/>
</dbReference>
<evidence type="ECO:0000313" key="3">
    <source>
        <dbReference type="EMBL" id="KAA5534798.1"/>
    </source>
</evidence>
<evidence type="ECO:0000256" key="1">
    <source>
        <dbReference type="ARBA" id="ARBA00022679"/>
    </source>
</evidence>
<dbReference type="AlphaFoldDB" id="A0A5M6CHU8"/>
<name>A0A5M6CHU8_9BACT</name>
<dbReference type="Proteomes" id="UP000323632">
    <property type="component" value="Unassembled WGS sequence"/>
</dbReference>
<dbReference type="PANTHER" id="PTHR46401">
    <property type="entry name" value="GLYCOSYLTRANSFERASE WBBK-RELATED"/>
    <property type="match status" value="1"/>
</dbReference>
<dbReference type="GO" id="GO:0016757">
    <property type="term" value="F:glycosyltransferase activity"/>
    <property type="evidence" value="ECO:0007669"/>
    <property type="project" value="TreeGrafter"/>
</dbReference>
<reference evidence="3 4" key="1">
    <citation type="submission" date="2019-09" db="EMBL/GenBank/DDBJ databases">
        <title>Genome sequence and assembly of Taibaiella sp.</title>
        <authorList>
            <person name="Chhetri G."/>
        </authorList>
    </citation>
    <scope>NUCLEOTIDE SEQUENCE [LARGE SCALE GENOMIC DNA]</scope>
    <source>
        <strain evidence="3 4">KVB11</strain>
    </source>
</reference>
<accession>A0A5M6CHU8</accession>
<feature type="domain" description="Glycosyltransferase subfamily 4-like N-terminal" evidence="2">
    <location>
        <begin position="22"/>
        <end position="206"/>
    </location>
</feature>
<dbReference type="Pfam" id="PF13692">
    <property type="entry name" value="Glyco_trans_1_4"/>
    <property type="match status" value="1"/>
</dbReference>
<gene>
    <name evidence="3" type="ORF">F0919_09320</name>
</gene>
<comment type="caution">
    <text evidence="3">The sequence shown here is derived from an EMBL/GenBank/DDBJ whole genome shotgun (WGS) entry which is preliminary data.</text>
</comment>
<evidence type="ECO:0000259" key="2">
    <source>
        <dbReference type="Pfam" id="PF13439"/>
    </source>
</evidence>
<dbReference type="EMBL" id="VWSH01000002">
    <property type="protein sequence ID" value="KAA5534798.1"/>
    <property type="molecule type" value="Genomic_DNA"/>
</dbReference>
<dbReference type="SUPFAM" id="SSF53756">
    <property type="entry name" value="UDP-Glycosyltransferase/glycogen phosphorylase"/>
    <property type="match status" value="1"/>
</dbReference>
<dbReference type="Gene3D" id="3.40.50.2000">
    <property type="entry name" value="Glycogen Phosphorylase B"/>
    <property type="match status" value="2"/>
</dbReference>
<sequence length="393" mass="45254">MKILFTANRFPYPPYRGDKLKIYHLAKRLAQKHEVHLVTFLQDKNDLQYLSELQKIFTEIHLVPLTRLQSYTNTLFGFLYKEPFQVRYFHSRKMEAKIQELITLHDYDGVHVQHLRMAPYWEYYNDVPRILDLPDAFSLYWKRRIASSKGLSKIFNTIEQKRVFNYEKILDKYDLSLVCSREDQAYLQSERGIKNIEVLPNGVDVSTFSSEGHNYNPDKIILFTGNMDYAPNVDAVQYFVQDIFPLIRKEIPDVEFVIAGQRPVKKVLELAGNGVTVTGFVKNLQDMYAKASIVVAPLRFGAGTQNKVLEAMAMGVPIVSHNIGFNGLNIQSGEGVILAPEKEQFADECVALLRSASKRETIGKAGKEIIRTRYDWDVVAKKLEGYFLSIRKP</sequence>
<dbReference type="RefSeq" id="WP_150032477.1">
    <property type="nucleotide sequence ID" value="NZ_VWSH01000002.1"/>
</dbReference>
<keyword evidence="1 3" id="KW-0808">Transferase</keyword>